<dbReference type="Proteomes" id="UP000054359">
    <property type="component" value="Unassembled WGS sequence"/>
</dbReference>
<evidence type="ECO:0000256" key="1">
    <source>
        <dbReference type="SAM" id="MobiDB-lite"/>
    </source>
</evidence>
<feature type="region of interest" description="Disordered" evidence="1">
    <location>
        <begin position="304"/>
        <end position="370"/>
    </location>
</feature>
<feature type="compositionally biased region" description="Polar residues" evidence="1">
    <location>
        <begin position="235"/>
        <end position="250"/>
    </location>
</feature>
<keyword evidence="3" id="KW-1185">Reference proteome</keyword>
<accession>A0A087U7R1</accession>
<protein>
    <recommendedName>
        <fullName evidence="4">Retrotransposon gag domain-containing protein</fullName>
    </recommendedName>
</protein>
<evidence type="ECO:0000313" key="2">
    <source>
        <dbReference type="EMBL" id="KFM73400.1"/>
    </source>
</evidence>
<dbReference type="AlphaFoldDB" id="A0A087U7R1"/>
<dbReference type="PANTHER" id="PTHR33223">
    <property type="entry name" value="CCHC-TYPE DOMAIN-CONTAINING PROTEIN"/>
    <property type="match status" value="1"/>
</dbReference>
<dbReference type="PANTHER" id="PTHR33223:SF6">
    <property type="entry name" value="CCHC-TYPE DOMAIN-CONTAINING PROTEIN"/>
    <property type="match status" value="1"/>
</dbReference>
<evidence type="ECO:0000313" key="3">
    <source>
        <dbReference type="Proteomes" id="UP000054359"/>
    </source>
</evidence>
<feature type="region of interest" description="Disordered" evidence="1">
    <location>
        <begin position="223"/>
        <end position="250"/>
    </location>
</feature>
<reference evidence="2 3" key="1">
    <citation type="submission" date="2013-11" db="EMBL/GenBank/DDBJ databases">
        <title>Genome sequencing of Stegodyphus mimosarum.</title>
        <authorList>
            <person name="Bechsgaard J."/>
        </authorList>
    </citation>
    <scope>NUCLEOTIDE SEQUENCE [LARGE SCALE GENOMIC DNA]</scope>
</reference>
<dbReference type="OrthoDB" id="6782628at2759"/>
<dbReference type="OMA" id="THHPEEN"/>
<evidence type="ECO:0008006" key="4">
    <source>
        <dbReference type="Google" id="ProtNLM"/>
    </source>
</evidence>
<organism evidence="2 3">
    <name type="scientific">Stegodyphus mimosarum</name>
    <name type="common">African social velvet spider</name>
    <dbReference type="NCBI Taxonomy" id="407821"/>
    <lineage>
        <taxon>Eukaryota</taxon>
        <taxon>Metazoa</taxon>
        <taxon>Ecdysozoa</taxon>
        <taxon>Arthropoda</taxon>
        <taxon>Chelicerata</taxon>
        <taxon>Arachnida</taxon>
        <taxon>Araneae</taxon>
        <taxon>Araneomorphae</taxon>
        <taxon>Entelegynae</taxon>
        <taxon>Eresoidea</taxon>
        <taxon>Eresidae</taxon>
        <taxon>Stegodyphus</taxon>
    </lineage>
</organism>
<gene>
    <name evidence="2" type="ORF">X975_14031</name>
</gene>
<sequence length="370" mass="42546">MHRTLTPDTGARRKIRGWPEIREDEPEIPAVTVQNPEIAPPGIEGFGYIVQTMRAAMKPAASFDGKTAVINFLEKLDSHFMLYPVHEFQKVALATSALKGQALSWFKCIGKNLLGEPGSPTYTYENFKNSLVKAFPVVRDRARLEAELFSRYQEKIEDLPNFILRKIQVFKLLYGSRPDPEIIQVILPRLLPQVQDFIELRNLTTLDSLFKLAVQFESRRTADNERRRQFERRSQWSSPRPQQKQNQSYGNKAILAEAKIDFKGGELTLNMKPIAIKNDKPPQLDLQHLQGEEKEKLQCLDSRQSNITEDVPQRKQQEPATIASKRQKKKPPPQQSRSKNQKCGFKRKTDDAGADFAGRSKTWKKKKFEE</sequence>
<dbReference type="EMBL" id="KK118597">
    <property type="protein sequence ID" value="KFM73400.1"/>
    <property type="molecule type" value="Genomic_DNA"/>
</dbReference>
<name>A0A087U7R1_STEMI</name>
<feature type="compositionally biased region" description="Basic and acidic residues" evidence="1">
    <location>
        <begin position="223"/>
        <end position="234"/>
    </location>
</feature>
<feature type="compositionally biased region" description="Basic residues" evidence="1">
    <location>
        <begin position="361"/>
        <end position="370"/>
    </location>
</feature>
<feature type="non-terminal residue" evidence="2">
    <location>
        <position position="370"/>
    </location>
</feature>
<proteinExistence type="predicted"/>